<evidence type="ECO:0000259" key="5">
    <source>
        <dbReference type="SMART" id="SM00363"/>
    </source>
</evidence>
<evidence type="ECO:0000256" key="3">
    <source>
        <dbReference type="PROSITE-ProRule" id="PRU00182"/>
    </source>
</evidence>
<dbReference type="CDD" id="cd02554">
    <property type="entry name" value="PseudoU_synth_RluF"/>
    <property type="match status" value="1"/>
</dbReference>
<dbReference type="EC" id="5.4.99.-" evidence="4"/>
<dbReference type="SUPFAM" id="SSF55174">
    <property type="entry name" value="Alpha-L RNA-binding motif"/>
    <property type="match status" value="1"/>
</dbReference>
<dbReference type="EMBL" id="JAEAGR010000003">
    <property type="protein sequence ID" value="MBH1940135.1"/>
    <property type="molecule type" value="Genomic_DNA"/>
</dbReference>
<dbReference type="InterPro" id="IPR036986">
    <property type="entry name" value="S4_RNA-bd_sf"/>
</dbReference>
<comment type="caution">
    <text evidence="6">The sequence shown here is derived from an EMBL/GenBank/DDBJ whole genome shotgun (WGS) entry which is preliminary data.</text>
</comment>
<dbReference type="NCBIfam" id="TIGR00093">
    <property type="entry name" value="pseudouridine synthase"/>
    <property type="match status" value="1"/>
</dbReference>
<keyword evidence="3" id="KW-0694">RNA-binding</keyword>
<name>A0A8J7KVG5_9FIRM</name>
<dbReference type="PANTHER" id="PTHR47683:SF2">
    <property type="entry name" value="RNA-BINDING S4 DOMAIN-CONTAINING PROTEIN"/>
    <property type="match status" value="1"/>
</dbReference>
<dbReference type="RefSeq" id="WP_197660355.1">
    <property type="nucleotide sequence ID" value="NZ_JAEAGR010000003.1"/>
</dbReference>
<reference evidence="6" key="1">
    <citation type="submission" date="2020-12" db="EMBL/GenBank/DDBJ databases">
        <title>M. sibirica DSM 26468T genome.</title>
        <authorList>
            <person name="Thieme N."/>
            <person name="Rettenmaier R."/>
            <person name="Zverlov V."/>
            <person name="Liebl W."/>
        </authorList>
    </citation>
    <scope>NUCLEOTIDE SEQUENCE</scope>
    <source>
        <strain evidence="6">DSM 26468</strain>
    </source>
</reference>
<dbReference type="InterPro" id="IPR018496">
    <property type="entry name" value="PsdUridine_synth_RsuA/RluB_CS"/>
</dbReference>
<keyword evidence="7" id="KW-1185">Reference proteome</keyword>
<dbReference type="SUPFAM" id="SSF55120">
    <property type="entry name" value="Pseudouridine synthase"/>
    <property type="match status" value="1"/>
</dbReference>
<evidence type="ECO:0000313" key="7">
    <source>
        <dbReference type="Proteomes" id="UP000623269"/>
    </source>
</evidence>
<dbReference type="InterPro" id="IPR042092">
    <property type="entry name" value="PsdUridine_s_RsuA/RluB/E/F_cat"/>
</dbReference>
<dbReference type="AlphaFoldDB" id="A0A8J7KVG5"/>
<dbReference type="CDD" id="cd00165">
    <property type="entry name" value="S4"/>
    <property type="match status" value="1"/>
</dbReference>
<dbReference type="Proteomes" id="UP000623269">
    <property type="component" value="Unassembled WGS sequence"/>
</dbReference>
<dbReference type="GO" id="GO:0003723">
    <property type="term" value="F:RNA binding"/>
    <property type="evidence" value="ECO:0007669"/>
    <property type="project" value="UniProtKB-KW"/>
</dbReference>
<dbReference type="InterPro" id="IPR020094">
    <property type="entry name" value="TruA/RsuA/RluB/E/F_N"/>
</dbReference>
<sequence>MAKRSKKLTAMAEEKDEIRINKFLSEAGVCSRREADRYVMEGKVKIDGITAQMGSKVTGDNVVTFMGKPVKKEEKLVLIAFNKPVGIVCTTDPGEPDNIIDYINYGMRIYPIGRLDKDSEGLILLTNDGNIVNSILRAENKHEKEYIVSVNKDITQDFLKKMSQGVPILETVTNPCEIHQIDKRTFRIILTQGLNRQIRRMCEHFSYRVVTLRRIRIMNIHLGRLKTGAWRNVTEKEIRDLNRLIKARKTRS</sequence>
<evidence type="ECO:0000256" key="1">
    <source>
        <dbReference type="ARBA" id="ARBA00008348"/>
    </source>
</evidence>
<comment type="similarity">
    <text evidence="1 4">Belongs to the pseudouridine synthase RsuA family.</text>
</comment>
<dbReference type="PANTHER" id="PTHR47683">
    <property type="entry name" value="PSEUDOURIDINE SYNTHASE FAMILY PROTEIN-RELATED"/>
    <property type="match status" value="1"/>
</dbReference>
<organism evidence="6 7">
    <name type="scientific">Mobilitalea sibirica</name>
    <dbReference type="NCBI Taxonomy" id="1462919"/>
    <lineage>
        <taxon>Bacteria</taxon>
        <taxon>Bacillati</taxon>
        <taxon>Bacillota</taxon>
        <taxon>Clostridia</taxon>
        <taxon>Lachnospirales</taxon>
        <taxon>Lachnospiraceae</taxon>
        <taxon>Mobilitalea</taxon>
    </lineage>
</organism>
<dbReference type="GO" id="GO:0000455">
    <property type="term" value="P:enzyme-directed rRNA pseudouridine synthesis"/>
    <property type="evidence" value="ECO:0007669"/>
    <property type="project" value="UniProtKB-ARBA"/>
</dbReference>
<proteinExistence type="inferred from homology"/>
<accession>A0A8J7KVG5</accession>
<dbReference type="Gene3D" id="3.30.70.580">
    <property type="entry name" value="Pseudouridine synthase I, catalytic domain, N-terminal subdomain"/>
    <property type="match status" value="1"/>
</dbReference>
<dbReference type="Gene3D" id="3.10.290.10">
    <property type="entry name" value="RNA-binding S4 domain"/>
    <property type="match status" value="1"/>
</dbReference>
<dbReference type="InterPro" id="IPR050343">
    <property type="entry name" value="RsuA_PseudoU_synthase"/>
</dbReference>
<evidence type="ECO:0000256" key="4">
    <source>
        <dbReference type="RuleBase" id="RU003887"/>
    </source>
</evidence>
<dbReference type="InterPro" id="IPR006145">
    <property type="entry name" value="PsdUridine_synth_RsuA/RluA"/>
</dbReference>
<dbReference type="FunFam" id="3.10.290.10:FF:000003">
    <property type="entry name" value="Pseudouridine synthase"/>
    <property type="match status" value="1"/>
</dbReference>
<dbReference type="Gene3D" id="3.30.70.1560">
    <property type="entry name" value="Alpha-L RNA-binding motif"/>
    <property type="match status" value="1"/>
</dbReference>
<dbReference type="InterPro" id="IPR000748">
    <property type="entry name" value="PsdUridine_synth_RsuA/RluB/E/F"/>
</dbReference>
<dbReference type="PROSITE" id="PS01149">
    <property type="entry name" value="PSI_RSU"/>
    <property type="match status" value="1"/>
</dbReference>
<protein>
    <recommendedName>
        <fullName evidence="4">Pseudouridine synthase</fullName>
        <ecNumber evidence="4">5.4.99.-</ecNumber>
    </recommendedName>
</protein>
<dbReference type="GO" id="GO:0120159">
    <property type="term" value="F:rRNA pseudouridine synthase activity"/>
    <property type="evidence" value="ECO:0007669"/>
    <property type="project" value="UniProtKB-ARBA"/>
</dbReference>
<feature type="domain" description="RNA-binding S4" evidence="5">
    <location>
        <begin position="18"/>
        <end position="75"/>
    </location>
</feature>
<dbReference type="Pfam" id="PF01479">
    <property type="entry name" value="S4"/>
    <property type="match status" value="1"/>
</dbReference>
<dbReference type="Pfam" id="PF00849">
    <property type="entry name" value="PseudoU_synth_2"/>
    <property type="match status" value="1"/>
</dbReference>
<dbReference type="InterPro" id="IPR002942">
    <property type="entry name" value="S4_RNA-bd"/>
</dbReference>
<gene>
    <name evidence="6" type="ORF">I5677_04405</name>
</gene>
<dbReference type="FunFam" id="3.30.70.1560:FF:000002">
    <property type="entry name" value="Pseudouridine synthase"/>
    <property type="match status" value="1"/>
</dbReference>
<dbReference type="InterPro" id="IPR020103">
    <property type="entry name" value="PsdUridine_synth_cat_dom_sf"/>
</dbReference>
<dbReference type="PROSITE" id="PS50889">
    <property type="entry name" value="S4"/>
    <property type="match status" value="1"/>
</dbReference>
<evidence type="ECO:0000256" key="2">
    <source>
        <dbReference type="ARBA" id="ARBA00023235"/>
    </source>
</evidence>
<keyword evidence="2 4" id="KW-0413">Isomerase</keyword>
<dbReference type="SMART" id="SM00363">
    <property type="entry name" value="S4"/>
    <property type="match status" value="1"/>
</dbReference>
<evidence type="ECO:0000313" key="6">
    <source>
        <dbReference type="EMBL" id="MBH1940135.1"/>
    </source>
</evidence>